<dbReference type="PROSITE" id="PS50893">
    <property type="entry name" value="ABC_TRANSPORTER_2"/>
    <property type="match status" value="1"/>
</dbReference>
<reference evidence="10 11" key="1">
    <citation type="submission" date="2017-01" db="EMBL/GenBank/DDBJ databases">
        <authorList>
            <person name="Mah S.A."/>
            <person name="Swanson W.J."/>
            <person name="Moy G.W."/>
            <person name="Vacquier V.D."/>
        </authorList>
    </citation>
    <scope>NUCLEOTIDE SEQUENCE [LARGE SCALE GENOMIC DNA]</scope>
    <source>
        <strain evidence="10 11">DCY110</strain>
    </source>
</reference>
<dbReference type="GO" id="GO:0015424">
    <property type="term" value="F:ABC-type amino acid transporter activity"/>
    <property type="evidence" value="ECO:0007669"/>
    <property type="project" value="InterPro"/>
</dbReference>
<dbReference type="InterPro" id="IPR003439">
    <property type="entry name" value="ABC_transporter-like_ATP-bd"/>
</dbReference>
<dbReference type="SMART" id="SM00382">
    <property type="entry name" value="AAA"/>
    <property type="match status" value="1"/>
</dbReference>
<dbReference type="InterPro" id="IPR027417">
    <property type="entry name" value="P-loop_NTPase"/>
</dbReference>
<keyword evidence="7" id="KW-0029">Amino-acid transport</keyword>
<evidence type="ECO:0000256" key="1">
    <source>
        <dbReference type="ARBA" id="ARBA00004202"/>
    </source>
</evidence>
<dbReference type="KEGG" id="rhy:RD110_16120"/>
<evidence type="ECO:0000259" key="9">
    <source>
        <dbReference type="PROSITE" id="PS50893"/>
    </source>
</evidence>
<dbReference type="CDD" id="cd03262">
    <property type="entry name" value="ABC_HisP_GlnQ"/>
    <property type="match status" value="1"/>
</dbReference>
<evidence type="ECO:0000256" key="5">
    <source>
        <dbReference type="ARBA" id="ARBA00022741"/>
    </source>
</evidence>
<name>A0A1P8JXP9_9BURK</name>
<comment type="similarity">
    <text evidence="2">Belongs to the ABC transporter superfamily.</text>
</comment>
<dbReference type="PANTHER" id="PTHR43166:SF9">
    <property type="entry name" value="GLUTAMATE_ASPARTATE IMPORT ATP-BINDING PROTEIN GLTL"/>
    <property type="match status" value="1"/>
</dbReference>
<keyword evidence="8" id="KW-0472">Membrane</keyword>
<dbReference type="PROSITE" id="PS00211">
    <property type="entry name" value="ABC_TRANSPORTER_1"/>
    <property type="match status" value="1"/>
</dbReference>
<evidence type="ECO:0000256" key="6">
    <source>
        <dbReference type="ARBA" id="ARBA00022840"/>
    </source>
</evidence>
<evidence type="ECO:0000256" key="4">
    <source>
        <dbReference type="ARBA" id="ARBA00022475"/>
    </source>
</evidence>
<dbReference type="GO" id="GO:0005886">
    <property type="term" value="C:plasma membrane"/>
    <property type="evidence" value="ECO:0007669"/>
    <property type="project" value="UniProtKB-SubCell"/>
</dbReference>
<keyword evidence="6 10" id="KW-0067">ATP-binding</keyword>
<dbReference type="PANTHER" id="PTHR43166">
    <property type="entry name" value="AMINO ACID IMPORT ATP-BINDING PROTEIN"/>
    <property type="match status" value="1"/>
</dbReference>
<proteinExistence type="inferred from homology"/>
<dbReference type="STRING" id="1842727.RD110_16120"/>
<evidence type="ECO:0000256" key="7">
    <source>
        <dbReference type="ARBA" id="ARBA00022970"/>
    </source>
</evidence>
<dbReference type="InterPro" id="IPR030679">
    <property type="entry name" value="ABC_ATPase_HisP-typ"/>
</dbReference>
<dbReference type="EMBL" id="CP019236">
    <property type="protein sequence ID" value="APW38539.1"/>
    <property type="molecule type" value="Genomic_DNA"/>
</dbReference>
<dbReference type="InterPro" id="IPR050086">
    <property type="entry name" value="MetN_ABC_transporter-like"/>
</dbReference>
<evidence type="ECO:0000313" key="10">
    <source>
        <dbReference type="EMBL" id="APW38539.1"/>
    </source>
</evidence>
<dbReference type="InterPro" id="IPR017871">
    <property type="entry name" value="ABC_transporter-like_CS"/>
</dbReference>
<feature type="domain" description="ABC transporter" evidence="9">
    <location>
        <begin position="8"/>
        <end position="242"/>
    </location>
</feature>
<comment type="subcellular location">
    <subcellularLocation>
        <location evidence="1">Cell membrane</location>
        <topology evidence="1">Peripheral membrane protein</topology>
    </subcellularLocation>
</comment>
<evidence type="ECO:0000256" key="3">
    <source>
        <dbReference type="ARBA" id="ARBA00022448"/>
    </source>
</evidence>
<dbReference type="GO" id="GO:0005524">
    <property type="term" value="F:ATP binding"/>
    <property type="evidence" value="ECO:0007669"/>
    <property type="project" value="UniProtKB-KW"/>
</dbReference>
<sequence length="245" mass="26660">MASRGAIVKLDQVYKSFGSNQVLKGVSFEVAKGEMIAIIGASGSGKSTALRCIDRLEVIDRGSIEVCGIRVDDPAIDLKQLRLEVGIVFQSYNLFPHLTVEENILLALKHVKKLATAEARQVALRVLEQVGLKEKAGAYPEQLSGGQQQRVAIARSLAMSPKVMLFDEVTSALDPQLTGEVLRVMEDLAAGGMTMLLVTHEMAFAKRVADRIIYMHQGKVWEVGGGEMLDAPQTPELRAFLDNGL</sequence>
<keyword evidence="4" id="KW-1003">Cell membrane</keyword>
<organism evidence="10 11">
    <name type="scientific">Rhodoferax koreensis</name>
    <dbReference type="NCBI Taxonomy" id="1842727"/>
    <lineage>
        <taxon>Bacteria</taxon>
        <taxon>Pseudomonadati</taxon>
        <taxon>Pseudomonadota</taxon>
        <taxon>Betaproteobacteria</taxon>
        <taxon>Burkholderiales</taxon>
        <taxon>Comamonadaceae</taxon>
        <taxon>Rhodoferax</taxon>
    </lineage>
</organism>
<dbReference type="InterPro" id="IPR003593">
    <property type="entry name" value="AAA+_ATPase"/>
</dbReference>
<keyword evidence="11" id="KW-1185">Reference proteome</keyword>
<evidence type="ECO:0000256" key="2">
    <source>
        <dbReference type="ARBA" id="ARBA00005417"/>
    </source>
</evidence>
<dbReference type="Gene3D" id="3.40.50.300">
    <property type="entry name" value="P-loop containing nucleotide triphosphate hydrolases"/>
    <property type="match status" value="1"/>
</dbReference>
<protein>
    <submittedName>
        <fullName evidence="10">Phosphate ABC transporter ATP-binding protein</fullName>
    </submittedName>
</protein>
<dbReference type="PIRSF" id="PIRSF039085">
    <property type="entry name" value="ABC_ATPase_HisP"/>
    <property type="match status" value="1"/>
</dbReference>
<dbReference type="GO" id="GO:0016887">
    <property type="term" value="F:ATP hydrolysis activity"/>
    <property type="evidence" value="ECO:0007669"/>
    <property type="project" value="InterPro"/>
</dbReference>
<dbReference type="Pfam" id="PF00005">
    <property type="entry name" value="ABC_tran"/>
    <property type="match status" value="1"/>
</dbReference>
<accession>A0A1P8JXP9</accession>
<gene>
    <name evidence="10" type="ORF">RD110_16120</name>
</gene>
<evidence type="ECO:0000313" key="11">
    <source>
        <dbReference type="Proteomes" id="UP000186609"/>
    </source>
</evidence>
<dbReference type="Proteomes" id="UP000186609">
    <property type="component" value="Chromosome"/>
</dbReference>
<evidence type="ECO:0000256" key="8">
    <source>
        <dbReference type="ARBA" id="ARBA00023136"/>
    </source>
</evidence>
<dbReference type="AlphaFoldDB" id="A0A1P8JXP9"/>
<keyword evidence="5" id="KW-0547">Nucleotide-binding</keyword>
<keyword evidence="3" id="KW-0813">Transport</keyword>
<dbReference type="SUPFAM" id="SSF52540">
    <property type="entry name" value="P-loop containing nucleoside triphosphate hydrolases"/>
    <property type="match status" value="1"/>
</dbReference>